<comment type="caution">
    <text evidence="2">The sequence shown here is derived from an EMBL/GenBank/DDBJ whole genome shotgun (WGS) entry which is preliminary data.</text>
</comment>
<dbReference type="AlphaFoldDB" id="A0AAP0D8S4"/>
<accession>A0AAP0D8S4</accession>
<evidence type="ECO:0008006" key="4">
    <source>
        <dbReference type="Google" id="ProtNLM"/>
    </source>
</evidence>
<feature type="region of interest" description="Disordered" evidence="1">
    <location>
        <begin position="284"/>
        <end position="306"/>
    </location>
</feature>
<dbReference type="Proteomes" id="UP001408789">
    <property type="component" value="Unassembled WGS sequence"/>
</dbReference>
<evidence type="ECO:0000256" key="1">
    <source>
        <dbReference type="SAM" id="MobiDB-lite"/>
    </source>
</evidence>
<protein>
    <recommendedName>
        <fullName evidence="4">RRM domain-containing protein</fullName>
    </recommendedName>
</protein>
<organism evidence="2 3">
    <name type="scientific">Deinandra increscens subsp. villosa</name>
    <dbReference type="NCBI Taxonomy" id="3103831"/>
    <lineage>
        <taxon>Eukaryota</taxon>
        <taxon>Viridiplantae</taxon>
        <taxon>Streptophyta</taxon>
        <taxon>Embryophyta</taxon>
        <taxon>Tracheophyta</taxon>
        <taxon>Spermatophyta</taxon>
        <taxon>Magnoliopsida</taxon>
        <taxon>eudicotyledons</taxon>
        <taxon>Gunneridae</taxon>
        <taxon>Pentapetalae</taxon>
        <taxon>asterids</taxon>
        <taxon>campanulids</taxon>
        <taxon>Asterales</taxon>
        <taxon>Asteraceae</taxon>
        <taxon>Asteroideae</taxon>
        <taxon>Heliantheae alliance</taxon>
        <taxon>Madieae</taxon>
        <taxon>Madiinae</taxon>
        <taxon>Deinandra</taxon>
    </lineage>
</organism>
<dbReference type="InterPro" id="IPR035979">
    <property type="entry name" value="RBD_domain_sf"/>
</dbReference>
<keyword evidence="3" id="KW-1185">Reference proteome</keyword>
<dbReference type="SUPFAM" id="SSF54928">
    <property type="entry name" value="RNA-binding domain, RBD"/>
    <property type="match status" value="1"/>
</dbReference>
<dbReference type="EMBL" id="JBCNJP010000012">
    <property type="protein sequence ID" value="KAK9070474.1"/>
    <property type="molecule type" value="Genomic_DNA"/>
</dbReference>
<sequence>MEKAKGHGDLEDGEWRPPEADWQEQVVEAFKEFGELADAYVPGRRDRRGKGYFFAFVKYANVKDIPALQDSLSMVKIGNSIVSVNTAKYDRNKMPITYKAPAMPKVVHIPLAAQKGKGPANQQWVRITDGVSFRDKVIGISSASSSPLGEPIKISEDADSIGNQWGDTTLVGEAKDLKNLHVVHVKLKSVLPKGSSLRYAGGLRMYITFGNLRELESFRNNKDVWGEWFSSMMIRWSRVGMTMDRIAWLVGNTAVPDSDGFGDNTETTMADASAAVQASLVLANDDGNANEGGGEKGSPSNGTEFFGNPLPASPAAVSPMVTEAVNQMENQQSNVINDDFNDLATHSPSSMGLLDIALSTKLKWLKGKIRNWISREKRLKNEQYDNRLGILANLEEAVVSRLLRQDEIDLRLECKSFILEMDRSKQMDLQQKARSRWALDGDENSRFFHGIINANNKGNRIRGLHIDGNWVSVPSIVKGGNKESLVPYCCQNSTGFAR</sequence>
<evidence type="ECO:0000313" key="2">
    <source>
        <dbReference type="EMBL" id="KAK9070474.1"/>
    </source>
</evidence>
<proteinExistence type="predicted"/>
<dbReference type="Gene3D" id="3.30.70.330">
    <property type="match status" value="1"/>
</dbReference>
<dbReference type="CDD" id="cd00590">
    <property type="entry name" value="RRM_SF"/>
    <property type="match status" value="1"/>
</dbReference>
<dbReference type="InterPro" id="IPR012677">
    <property type="entry name" value="Nucleotide-bd_a/b_plait_sf"/>
</dbReference>
<gene>
    <name evidence="2" type="ORF">SSX86_010876</name>
</gene>
<evidence type="ECO:0000313" key="3">
    <source>
        <dbReference type="Proteomes" id="UP001408789"/>
    </source>
</evidence>
<reference evidence="2 3" key="1">
    <citation type="submission" date="2024-04" db="EMBL/GenBank/DDBJ databases">
        <title>The reference genome of an endangered Asteraceae, Deinandra increscens subsp. villosa, native to the Central Coast of California.</title>
        <authorList>
            <person name="Guilliams M."/>
            <person name="Hasenstab-Lehman K."/>
            <person name="Meyer R."/>
            <person name="Mcevoy S."/>
        </authorList>
    </citation>
    <scope>NUCLEOTIDE SEQUENCE [LARGE SCALE GENOMIC DNA]</scope>
    <source>
        <tissue evidence="2">Leaf</tissue>
    </source>
</reference>
<name>A0AAP0D8S4_9ASTR</name>
<dbReference type="GO" id="GO:0003676">
    <property type="term" value="F:nucleic acid binding"/>
    <property type="evidence" value="ECO:0007669"/>
    <property type="project" value="InterPro"/>
</dbReference>